<sequence>MEKRNVYMKKLEDNLTEYNARLVLMKAKVTEVQDDMKAEYLSQVKNLETKRDDFVAKYGQLKESSEHAWEDVKVGTEKKWSELKESIDKAVSRFK</sequence>
<dbReference type="AlphaFoldDB" id="A0A2U3LN21"/>
<gene>
    <name evidence="1" type="ORF">SBF1_6480005</name>
</gene>
<evidence type="ECO:0000313" key="2">
    <source>
        <dbReference type="Proteomes" id="UP000238916"/>
    </source>
</evidence>
<name>A0A2U3LN21_9FIRM</name>
<proteinExistence type="predicted"/>
<dbReference type="OrthoDB" id="1683394at2"/>
<dbReference type="EMBL" id="OMOF01000610">
    <property type="protein sequence ID" value="SPF53242.1"/>
    <property type="molecule type" value="Genomic_DNA"/>
</dbReference>
<dbReference type="Proteomes" id="UP000238916">
    <property type="component" value="Unassembled WGS sequence"/>
</dbReference>
<reference evidence="2" key="1">
    <citation type="submission" date="2018-02" db="EMBL/GenBank/DDBJ databases">
        <authorList>
            <person name="Hausmann B."/>
        </authorList>
    </citation>
    <scope>NUCLEOTIDE SEQUENCE [LARGE SCALE GENOMIC DNA]</scope>
    <source>
        <strain evidence="2">Peat soil MAG SbF1</strain>
    </source>
</reference>
<protein>
    <recommendedName>
        <fullName evidence="3">Coiled coil domain-containing protein</fullName>
    </recommendedName>
</protein>
<evidence type="ECO:0000313" key="1">
    <source>
        <dbReference type="EMBL" id="SPF53242.1"/>
    </source>
</evidence>
<organism evidence="1 2">
    <name type="scientific">Candidatus Desulfosporosinus infrequens</name>
    <dbReference type="NCBI Taxonomy" id="2043169"/>
    <lineage>
        <taxon>Bacteria</taxon>
        <taxon>Bacillati</taxon>
        <taxon>Bacillota</taxon>
        <taxon>Clostridia</taxon>
        <taxon>Eubacteriales</taxon>
        <taxon>Desulfitobacteriaceae</taxon>
        <taxon>Desulfosporosinus</taxon>
    </lineage>
</organism>
<accession>A0A2U3LN21</accession>
<evidence type="ECO:0008006" key="3">
    <source>
        <dbReference type="Google" id="ProtNLM"/>
    </source>
</evidence>